<evidence type="ECO:0000256" key="3">
    <source>
        <dbReference type="ARBA" id="ARBA00022679"/>
    </source>
</evidence>
<dbReference type="GO" id="GO:0004853">
    <property type="term" value="F:uroporphyrinogen decarboxylase activity"/>
    <property type="evidence" value="ECO:0007669"/>
    <property type="project" value="UniProtKB-EC"/>
</dbReference>
<dbReference type="GO" id="GO:0006779">
    <property type="term" value="P:porphyrin-containing compound biosynthetic process"/>
    <property type="evidence" value="ECO:0007669"/>
    <property type="project" value="InterPro"/>
</dbReference>
<dbReference type="InParanoid" id="A0A140LA38"/>
<keyword evidence="3" id="KW-0808">Transferase</keyword>
<evidence type="ECO:0000256" key="2">
    <source>
        <dbReference type="ARBA" id="ARBA00022603"/>
    </source>
</evidence>
<keyword evidence="2" id="KW-0489">Methyltransferase</keyword>
<keyword evidence="9" id="KW-1185">Reference proteome</keyword>
<keyword evidence="8" id="KW-0456">Lyase</keyword>
<dbReference type="PANTHER" id="PTHR47099:SF1">
    <property type="entry name" value="METHYLCOBAMIDE:COM METHYLTRANSFERASE MTBA"/>
    <property type="match status" value="1"/>
</dbReference>
<dbReference type="InterPro" id="IPR038071">
    <property type="entry name" value="UROD/MetE-like_sf"/>
</dbReference>
<dbReference type="GO" id="GO:0008168">
    <property type="term" value="F:methyltransferase activity"/>
    <property type="evidence" value="ECO:0007669"/>
    <property type="project" value="UniProtKB-KW"/>
</dbReference>
<dbReference type="InterPro" id="IPR052024">
    <property type="entry name" value="Methanogen_methyltrans"/>
</dbReference>
<keyword evidence="4" id="KW-0479">Metal-binding</keyword>
<organism evidence="8 9">
    <name type="scientific">Fervidicola ferrireducens</name>
    <dbReference type="NCBI Taxonomy" id="520764"/>
    <lineage>
        <taxon>Bacteria</taxon>
        <taxon>Bacillati</taxon>
        <taxon>Bacillota</taxon>
        <taxon>Clostridia</taxon>
        <taxon>Thermosediminibacterales</taxon>
        <taxon>Thermosediminibacteraceae</taxon>
        <taxon>Fervidicola</taxon>
    </lineage>
</organism>
<dbReference type="NCBIfam" id="TIGR01463">
    <property type="entry name" value="mtaA_cmuA"/>
    <property type="match status" value="1"/>
</dbReference>
<evidence type="ECO:0000313" key="9">
    <source>
        <dbReference type="Proteomes" id="UP000070427"/>
    </source>
</evidence>
<dbReference type="OrthoDB" id="8452307at2"/>
<dbReference type="InterPro" id="IPR000257">
    <property type="entry name" value="Uroporphyrinogen_deCOase"/>
</dbReference>
<dbReference type="Pfam" id="PF01208">
    <property type="entry name" value="URO-D"/>
    <property type="match status" value="1"/>
</dbReference>
<dbReference type="PATRIC" id="fig|520764.3.peg.1179"/>
<dbReference type="GO" id="GO:0006730">
    <property type="term" value="P:one-carbon metabolic process"/>
    <property type="evidence" value="ECO:0007669"/>
    <property type="project" value="InterPro"/>
</dbReference>
<dbReference type="AlphaFoldDB" id="A0A140LA38"/>
<comment type="caution">
    <text evidence="8">The sequence shown here is derived from an EMBL/GenBank/DDBJ whole genome shotgun (WGS) entry which is preliminary data.</text>
</comment>
<sequence length="342" mass="36977">MALSEKTRLINVLEGKPVDRVPVICPGGMMNMAVLEVMMATGYAWPKAHLYPKDMAMLSLGVRDLAEIENVGVPFCMTVEAEAMGAQIDIGTETTEPRVASYPIQQIEEWEKLPSLTENHYRVSVVLEAISILKERCPETPVIGNITGPISLATSLIEPMVFFRALRRKPKVALDFLDFVTENLIVFARAMLKAGADIINIADPSGTGEILGPETFSEAVVPYLNKITEAIHASSGYAIVHICGRLSPVLPELKKLEAPVLSIDAVTALRKVKENLPEKVIMGNVSTYLLGKADPQKVAKAAKMSIKQGAGILAPACGISPLTPLENIRAMARVVKGDYGDC</sequence>
<dbReference type="GO" id="GO:0015948">
    <property type="term" value="P:methanogenesis"/>
    <property type="evidence" value="ECO:0007669"/>
    <property type="project" value="UniProtKB-KW"/>
</dbReference>
<protein>
    <submittedName>
        <fullName evidence="8">Uroporphyrinogen decarboxylase</fullName>
        <ecNumber evidence="8">4.1.1.37</ecNumber>
    </submittedName>
</protein>
<dbReference type="InterPro" id="IPR006360">
    <property type="entry name" value="Mtase_MtaA_CmuA"/>
</dbReference>
<dbReference type="GO" id="GO:0046872">
    <property type="term" value="F:metal ion binding"/>
    <property type="evidence" value="ECO:0007669"/>
    <property type="project" value="UniProtKB-KW"/>
</dbReference>
<name>A0A140LA38_9FIRM</name>
<evidence type="ECO:0000256" key="5">
    <source>
        <dbReference type="ARBA" id="ARBA00022833"/>
    </source>
</evidence>
<dbReference type="RefSeq" id="WP_066353033.1">
    <property type="nucleotide sequence ID" value="NZ_LOED01000011.1"/>
</dbReference>
<dbReference type="NCBIfam" id="NF004889">
    <property type="entry name" value="PRK06252.1"/>
    <property type="match status" value="1"/>
</dbReference>
<dbReference type="Gene3D" id="3.20.20.210">
    <property type="match status" value="1"/>
</dbReference>
<evidence type="ECO:0000259" key="7">
    <source>
        <dbReference type="Pfam" id="PF01208"/>
    </source>
</evidence>
<dbReference type="Proteomes" id="UP000070427">
    <property type="component" value="Unassembled WGS sequence"/>
</dbReference>
<evidence type="ECO:0000313" key="8">
    <source>
        <dbReference type="EMBL" id="KXG77413.1"/>
    </source>
</evidence>
<keyword evidence="5" id="KW-0862">Zinc</keyword>
<keyword evidence="6" id="KW-0484">Methanogenesis</keyword>
<evidence type="ECO:0000256" key="4">
    <source>
        <dbReference type="ARBA" id="ARBA00022723"/>
    </source>
</evidence>
<dbReference type="SUPFAM" id="SSF51726">
    <property type="entry name" value="UROD/MetE-like"/>
    <property type="match status" value="1"/>
</dbReference>
<dbReference type="STRING" id="520764.AN618_11410"/>
<dbReference type="EC" id="4.1.1.37" evidence="8"/>
<dbReference type="FunCoup" id="A0A140LA38">
    <property type="interactions" value="399"/>
</dbReference>
<feature type="domain" description="Uroporphyrinogen decarboxylase (URO-D)" evidence="7">
    <location>
        <begin position="5"/>
        <end position="336"/>
    </location>
</feature>
<reference evidence="8 9" key="1">
    <citation type="submission" date="2015-12" db="EMBL/GenBank/DDBJ databases">
        <title>Draft genome sequnece of Fervidicola ferrireducens strain Y170.</title>
        <authorList>
            <person name="Patel B.K."/>
        </authorList>
    </citation>
    <scope>NUCLEOTIDE SEQUENCE [LARGE SCALE GENOMIC DNA]</scope>
    <source>
        <strain evidence="8 9">Y170</strain>
    </source>
</reference>
<evidence type="ECO:0000256" key="1">
    <source>
        <dbReference type="ARBA" id="ARBA00001947"/>
    </source>
</evidence>
<dbReference type="GO" id="GO:0032259">
    <property type="term" value="P:methylation"/>
    <property type="evidence" value="ECO:0007669"/>
    <property type="project" value="UniProtKB-KW"/>
</dbReference>
<evidence type="ECO:0000256" key="6">
    <source>
        <dbReference type="ARBA" id="ARBA00022994"/>
    </source>
</evidence>
<accession>A0A140LA38</accession>
<comment type="cofactor">
    <cofactor evidence="1">
        <name>Zn(2+)</name>
        <dbReference type="ChEBI" id="CHEBI:29105"/>
    </cofactor>
</comment>
<gene>
    <name evidence="8" type="primary">hemE_5</name>
    <name evidence="8" type="ORF">AN618_11410</name>
</gene>
<dbReference type="PANTHER" id="PTHR47099">
    <property type="entry name" value="METHYLCOBAMIDE:COM METHYLTRANSFERASE MTBA"/>
    <property type="match status" value="1"/>
</dbReference>
<dbReference type="EMBL" id="LOED01000011">
    <property type="protein sequence ID" value="KXG77413.1"/>
    <property type="molecule type" value="Genomic_DNA"/>
</dbReference>
<proteinExistence type="predicted"/>